<evidence type="ECO:0000313" key="4">
    <source>
        <dbReference type="Proteomes" id="UP000691718"/>
    </source>
</evidence>
<name>A0A8S3W4L2_PARAO</name>
<dbReference type="InterPro" id="IPR016130">
    <property type="entry name" value="Tyr_Pase_AS"/>
</dbReference>
<feature type="domain" description="Tyrosine-protein phosphatase" evidence="1">
    <location>
        <begin position="1"/>
        <end position="217"/>
    </location>
</feature>
<dbReference type="PANTHER" id="PTHR45706:SF4">
    <property type="entry name" value="TYROSINE-PROTEIN PHOSPHATASE"/>
    <property type="match status" value="1"/>
</dbReference>
<dbReference type="AlphaFoldDB" id="A0A8S3W4L2"/>
<dbReference type="GO" id="GO:0009653">
    <property type="term" value="P:anatomical structure morphogenesis"/>
    <property type="evidence" value="ECO:0007669"/>
    <property type="project" value="UniProtKB-ARBA"/>
</dbReference>
<dbReference type="GO" id="GO:0048666">
    <property type="term" value="P:neuron development"/>
    <property type="evidence" value="ECO:0007669"/>
    <property type="project" value="UniProtKB-ARBA"/>
</dbReference>
<sequence>MEIPNSDLVLTYIATQGPLASTVGDFWQMVWESESSLIVMLTVLVERGRAKCHQYWPKVGTTPLKATDTLTIFTHSEQNQGHYIRREMTIKESSGASRNVTQLQYSAWPDHGVPDDPAAFIRFTQLCSSLRNHRAVIPEEEESSETERVLEPPMVVHCSAGVGRTGALVLAETALELLARRQPLYPLDLVRAMRAQRPMCIQNASQYKFVCESIQTAYAQGLIKTETESN</sequence>
<evidence type="ECO:0000313" key="3">
    <source>
        <dbReference type="EMBL" id="CAG4940718.1"/>
    </source>
</evidence>
<reference evidence="3" key="1">
    <citation type="submission" date="2021-04" db="EMBL/GenBank/DDBJ databases">
        <authorList>
            <person name="Tunstrom K."/>
        </authorList>
    </citation>
    <scope>NUCLEOTIDE SEQUENCE</scope>
</reference>
<proteinExistence type="predicted"/>
<dbReference type="EMBL" id="CAJQZP010000150">
    <property type="protein sequence ID" value="CAG4940718.1"/>
    <property type="molecule type" value="Genomic_DNA"/>
</dbReference>
<keyword evidence="4" id="KW-1185">Reference proteome</keyword>
<comment type="caution">
    <text evidence="3">The sequence shown here is derived from an EMBL/GenBank/DDBJ whole genome shotgun (WGS) entry which is preliminary data.</text>
</comment>
<dbReference type="SMART" id="SM00194">
    <property type="entry name" value="PTPc"/>
    <property type="match status" value="1"/>
</dbReference>
<dbReference type="PROSITE" id="PS00383">
    <property type="entry name" value="TYR_PHOSPHATASE_1"/>
    <property type="match status" value="1"/>
</dbReference>
<accession>A0A8S3W4L2</accession>
<dbReference type="OrthoDB" id="5854685at2759"/>
<dbReference type="PROSITE" id="PS50056">
    <property type="entry name" value="TYR_PHOSPHATASE_2"/>
    <property type="match status" value="1"/>
</dbReference>
<dbReference type="PROSITE" id="PS50055">
    <property type="entry name" value="TYR_PHOSPHATASE_PTP"/>
    <property type="match status" value="1"/>
</dbReference>
<dbReference type="GO" id="GO:0004725">
    <property type="term" value="F:protein tyrosine phosphatase activity"/>
    <property type="evidence" value="ECO:0007669"/>
    <property type="project" value="InterPro"/>
</dbReference>
<dbReference type="InterPro" id="IPR003595">
    <property type="entry name" value="Tyr_Pase_cat"/>
</dbReference>
<dbReference type="SMART" id="SM00404">
    <property type="entry name" value="PTPc_motif"/>
    <property type="match status" value="1"/>
</dbReference>
<gene>
    <name evidence="3" type="ORF">PAPOLLO_LOCUS2064</name>
</gene>
<dbReference type="InterPro" id="IPR000387">
    <property type="entry name" value="Tyr_Pase_dom"/>
</dbReference>
<evidence type="ECO:0000259" key="1">
    <source>
        <dbReference type="PROSITE" id="PS50055"/>
    </source>
</evidence>
<dbReference type="PANTHER" id="PTHR45706">
    <property type="entry name" value="TYROSINE-PROTEIN PHOSPHATASE"/>
    <property type="match status" value="1"/>
</dbReference>
<protein>
    <submittedName>
        <fullName evidence="3">(apollo) hypothetical protein</fullName>
    </submittedName>
</protein>
<evidence type="ECO:0000259" key="2">
    <source>
        <dbReference type="PROSITE" id="PS50056"/>
    </source>
</evidence>
<dbReference type="InterPro" id="IPR000242">
    <property type="entry name" value="PTP_cat"/>
</dbReference>
<dbReference type="Pfam" id="PF00102">
    <property type="entry name" value="Y_phosphatase"/>
    <property type="match status" value="1"/>
</dbReference>
<dbReference type="Proteomes" id="UP000691718">
    <property type="component" value="Unassembled WGS sequence"/>
</dbReference>
<feature type="domain" description="Tyrosine specific protein phosphatases" evidence="2">
    <location>
        <begin position="121"/>
        <end position="208"/>
    </location>
</feature>
<organism evidence="3 4">
    <name type="scientific">Parnassius apollo</name>
    <name type="common">Apollo butterfly</name>
    <name type="synonym">Papilio apollo</name>
    <dbReference type="NCBI Taxonomy" id="110799"/>
    <lineage>
        <taxon>Eukaryota</taxon>
        <taxon>Metazoa</taxon>
        <taxon>Ecdysozoa</taxon>
        <taxon>Arthropoda</taxon>
        <taxon>Hexapoda</taxon>
        <taxon>Insecta</taxon>
        <taxon>Pterygota</taxon>
        <taxon>Neoptera</taxon>
        <taxon>Endopterygota</taxon>
        <taxon>Lepidoptera</taxon>
        <taxon>Glossata</taxon>
        <taxon>Ditrysia</taxon>
        <taxon>Papilionoidea</taxon>
        <taxon>Papilionidae</taxon>
        <taxon>Parnassiinae</taxon>
        <taxon>Parnassini</taxon>
        <taxon>Parnassius</taxon>
        <taxon>Parnassius</taxon>
    </lineage>
</organism>